<accession>A0A841TAX3</accession>
<dbReference type="GO" id="GO:0106300">
    <property type="term" value="P:protein-DNA covalent cross-linking repair"/>
    <property type="evidence" value="ECO:0007669"/>
    <property type="project" value="InterPro"/>
</dbReference>
<evidence type="ECO:0000256" key="3">
    <source>
        <dbReference type="ARBA" id="ARBA00022763"/>
    </source>
</evidence>
<dbReference type="EC" id="3.4.-.-" evidence="8"/>
<dbReference type="Gene3D" id="3.90.1680.10">
    <property type="entry name" value="SOS response associated peptidase-like"/>
    <property type="match status" value="1"/>
</dbReference>
<evidence type="ECO:0000256" key="7">
    <source>
        <dbReference type="ARBA" id="ARBA00023239"/>
    </source>
</evidence>
<dbReference type="GO" id="GO:0008233">
    <property type="term" value="F:peptidase activity"/>
    <property type="evidence" value="ECO:0007669"/>
    <property type="project" value="UniProtKB-KW"/>
</dbReference>
<dbReference type="EMBL" id="JACJVN010000028">
    <property type="protein sequence ID" value="MBB6677189.1"/>
    <property type="molecule type" value="Genomic_DNA"/>
</dbReference>
<evidence type="ECO:0000313" key="10">
    <source>
        <dbReference type="Proteomes" id="UP000574133"/>
    </source>
</evidence>
<dbReference type="GO" id="GO:0006508">
    <property type="term" value="P:proteolysis"/>
    <property type="evidence" value="ECO:0007669"/>
    <property type="project" value="UniProtKB-KW"/>
</dbReference>
<keyword evidence="7" id="KW-0456">Lyase</keyword>
<evidence type="ECO:0000256" key="1">
    <source>
        <dbReference type="ARBA" id="ARBA00008136"/>
    </source>
</evidence>
<proteinExistence type="inferred from homology"/>
<dbReference type="AlphaFoldDB" id="A0A841TAX3"/>
<evidence type="ECO:0000256" key="4">
    <source>
        <dbReference type="ARBA" id="ARBA00022801"/>
    </source>
</evidence>
<name>A0A841TAX3_9BACL</name>
<gene>
    <name evidence="9" type="ORF">H4Q31_07595</name>
</gene>
<evidence type="ECO:0000256" key="2">
    <source>
        <dbReference type="ARBA" id="ARBA00022670"/>
    </source>
</evidence>
<keyword evidence="5" id="KW-0190">Covalent protein-DNA linkage</keyword>
<dbReference type="SUPFAM" id="SSF143081">
    <property type="entry name" value="BB1717-like"/>
    <property type="match status" value="1"/>
</dbReference>
<sequence>MCGRYTITIALEELLARYEAENALASGYEPRYNVAPGQLVPAVIAGAQRNRLGMLKWGLVPPWADDPKIGNRMINARAETIALRPAYRDAYRSRRCLIPADGFYEWQKLDNGKKRPMRITLRGGGLFSLAGLYETWTVPDGSKLHTCAVLTTKPNRLMADIHDRMPVILRPEDEALWLNRRVWDASRLEQLMMPYPAEEMEAYEVGQAVGHAANDSPACIERIAK</sequence>
<dbReference type="Proteomes" id="UP000574133">
    <property type="component" value="Unassembled WGS sequence"/>
</dbReference>
<evidence type="ECO:0000313" key="9">
    <source>
        <dbReference type="EMBL" id="MBB6677189.1"/>
    </source>
</evidence>
<evidence type="ECO:0000256" key="5">
    <source>
        <dbReference type="ARBA" id="ARBA00023124"/>
    </source>
</evidence>
<dbReference type="GO" id="GO:0016829">
    <property type="term" value="F:lyase activity"/>
    <property type="evidence" value="ECO:0007669"/>
    <property type="project" value="UniProtKB-KW"/>
</dbReference>
<dbReference type="PANTHER" id="PTHR13604:SF0">
    <property type="entry name" value="ABASIC SITE PROCESSING PROTEIN HMCES"/>
    <property type="match status" value="1"/>
</dbReference>
<keyword evidence="2 8" id="KW-0645">Protease</keyword>
<comment type="similarity">
    <text evidence="1 8">Belongs to the SOS response-associated peptidase family.</text>
</comment>
<dbReference type="InterPro" id="IPR003738">
    <property type="entry name" value="SRAP"/>
</dbReference>
<dbReference type="InterPro" id="IPR036590">
    <property type="entry name" value="SRAP-like"/>
</dbReference>
<dbReference type="GO" id="GO:0003697">
    <property type="term" value="F:single-stranded DNA binding"/>
    <property type="evidence" value="ECO:0007669"/>
    <property type="project" value="InterPro"/>
</dbReference>
<organism evidence="9 10">
    <name type="scientific">Cohnella lubricantis</name>
    <dbReference type="NCBI Taxonomy" id="2163172"/>
    <lineage>
        <taxon>Bacteria</taxon>
        <taxon>Bacillati</taxon>
        <taxon>Bacillota</taxon>
        <taxon>Bacilli</taxon>
        <taxon>Bacillales</taxon>
        <taxon>Paenibacillaceae</taxon>
        <taxon>Cohnella</taxon>
    </lineage>
</organism>
<keyword evidence="3" id="KW-0227">DNA damage</keyword>
<protein>
    <recommendedName>
        <fullName evidence="8">Abasic site processing protein</fullName>
        <ecNumber evidence="8">3.4.-.-</ecNumber>
    </recommendedName>
</protein>
<keyword evidence="6" id="KW-0238">DNA-binding</keyword>
<dbReference type="Pfam" id="PF02586">
    <property type="entry name" value="SRAP"/>
    <property type="match status" value="1"/>
</dbReference>
<reference evidence="9 10" key="1">
    <citation type="submission" date="2020-08" db="EMBL/GenBank/DDBJ databases">
        <title>Cohnella phylogeny.</title>
        <authorList>
            <person name="Dunlap C."/>
        </authorList>
    </citation>
    <scope>NUCLEOTIDE SEQUENCE [LARGE SCALE GENOMIC DNA]</scope>
    <source>
        <strain evidence="9 10">DSM 103658</strain>
    </source>
</reference>
<keyword evidence="4 8" id="KW-0378">Hydrolase</keyword>
<dbReference type="PANTHER" id="PTHR13604">
    <property type="entry name" value="DC12-RELATED"/>
    <property type="match status" value="1"/>
</dbReference>
<dbReference type="RefSeq" id="WP_185178475.1">
    <property type="nucleotide sequence ID" value="NZ_CBCSEP010000004.1"/>
</dbReference>
<evidence type="ECO:0000256" key="8">
    <source>
        <dbReference type="RuleBase" id="RU364100"/>
    </source>
</evidence>
<comment type="caution">
    <text evidence="9">The sequence shown here is derived from an EMBL/GenBank/DDBJ whole genome shotgun (WGS) entry which is preliminary data.</text>
</comment>
<evidence type="ECO:0000256" key="6">
    <source>
        <dbReference type="ARBA" id="ARBA00023125"/>
    </source>
</evidence>
<keyword evidence="10" id="KW-1185">Reference proteome</keyword>